<evidence type="ECO:0000256" key="3">
    <source>
        <dbReference type="ARBA" id="ARBA00022842"/>
    </source>
</evidence>
<dbReference type="PANTHER" id="PTHR11236">
    <property type="entry name" value="AMINOBENZOATE/ANTHRANILATE SYNTHASE"/>
    <property type="match status" value="1"/>
</dbReference>
<feature type="domain" description="Chorismate-utilising enzyme C-terminal" evidence="5">
    <location>
        <begin position="221"/>
        <end position="471"/>
    </location>
</feature>
<gene>
    <name evidence="6" type="ORF">ACFFRH_26640</name>
</gene>
<dbReference type="PRINTS" id="PR00095">
    <property type="entry name" value="ANTSNTHASEI"/>
</dbReference>
<keyword evidence="7" id="KW-1185">Reference proteome</keyword>
<dbReference type="Gene3D" id="3.60.120.10">
    <property type="entry name" value="Anthranilate synthase"/>
    <property type="match status" value="1"/>
</dbReference>
<evidence type="ECO:0000313" key="6">
    <source>
        <dbReference type="EMBL" id="MFB9679071.1"/>
    </source>
</evidence>
<name>A0ABV5TIX6_9ACTN</name>
<dbReference type="Pfam" id="PF00425">
    <property type="entry name" value="Chorismate_bind"/>
    <property type="match status" value="1"/>
</dbReference>
<dbReference type="NCBIfam" id="TIGR03494">
    <property type="entry name" value="salicyl_syn"/>
    <property type="match status" value="1"/>
</dbReference>
<evidence type="ECO:0000313" key="7">
    <source>
        <dbReference type="Proteomes" id="UP001589610"/>
    </source>
</evidence>
<dbReference type="GO" id="GO:0043904">
    <property type="term" value="F:isochorismate pyruvate lyase activity"/>
    <property type="evidence" value="ECO:0007669"/>
    <property type="project" value="UniProtKB-EC"/>
</dbReference>
<proteinExistence type="predicted"/>
<evidence type="ECO:0000259" key="5">
    <source>
        <dbReference type="Pfam" id="PF00425"/>
    </source>
</evidence>
<dbReference type="PANTHER" id="PTHR11236:SF48">
    <property type="entry name" value="ISOCHORISMATE SYNTHASE MENF"/>
    <property type="match status" value="1"/>
</dbReference>
<accession>A0ABV5TIX6</accession>
<dbReference type="EMBL" id="JBHMBS010000013">
    <property type="protein sequence ID" value="MFB9679071.1"/>
    <property type="molecule type" value="Genomic_DNA"/>
</dbReference>
<organism evidence="6 7">
    <name type="scientific">Streptosporangium vulgare</name>
    <dbReference type="NCBI Taxonomy" id="46190"/>
    <lineage>
        <taxon>Bacteria</taxon>
        <taxon>Bacillati</taxon>
        <taxon>Actinomycetota</taxon>
        <taxon>Actinomycetes</taxon>
        <taxon>Streptosporangiales</taxon>
        <taxon>Streptosporangiaceae</taxon>
        <taxon>Streptosporangium</taxon>
    </lineage>
</organism>
<keyword evidence="4 6" id="KW-0456">Lyase</keyword>
<keyword evidence="3" id="KW-0460">Magnesium</keyword>
<evidence type="ECO:0000256" key="4">
    <source>
        <dbReference type="ARBA" id="ARBA00023239"/>
    </source>
</evidence>
<sequence>MRTEIAVEGAADPLRLVTLLAGSGLFDDYTVYERPGLWTFAGGVAGEVILEPGVVRSRWLDGPALSAATSVHSLESLASLGSLGSVNTLGSLDSVNTLGSLDSVNSLGSVNSLDSVGSVDEPWSGRPAAALEAALRAAPWPVWNAYGWIAFEFASLTPAGRLAHLVVPRTEVRVEAGRALVVSMDAAEAERVAELLSGRGVPRKPAPAPSPVDVRPGGDLYRSRVAQAISEIDAGHYEKVIVSRRLPIPFPVDIVATYACGRAANTPARSFLLDLDGFQAAGFSPEVLVSVDGHGTVTTQPLAGTRAFGRGEKVDSETRRELENDPKEIFEHAVSVRASQDELYRVCAPGTVRVTGFMTVKERGSVQHLGSSVSGELPPGRTSWDALDALFPGVTASGIPKAGAIDAIGRLEEPRGLYSGAVLAVSQDGAMDAALVLRAVYSENGRAWLRAGAGIVSGSTPEREYEETCEKFSSIAPYVVPRA</sequence>
<evidence type="ECO:0000256" key="2">
    <source>
        <dbReference type="ARBA" id="ARBA00022723"/>
    </source>
</evidence>
<dbReference type="InterPro" id="IPR015890">
    <property type="entry name" value="Chorismate_C"/>
</dbReference>
<dbReference type="EC" id="4.2.99.21" evidence="6"/>
<dbReference type="RefSeq" id="WP_344744479.1">
    <property type="nucleotide sequence ID" value="NZ_BAAAWW010000045.1"/>
</dbReference>
<dbReference type="Proteomes" id="UP001589610">
    <property type="component" value="Unassembled WGS sequence"/>
</dbReference>
<protein>
    <submittedName>
        <fullName evidence="6">Salicylate synthase</fullName>
        <ecNumber evidence="6">4.2.99.21</ecNumber>
    </submittedName>
</protein>
<dbReference type="InterPro" id="IPR019999">
    <property type="entry name" value="Anth_synth_I-like"/>
</dbReference>
<dbReference type="InterPro" id="IPR005801">
    <property type="entry name" value="ADC_synthase"/>
</dbReference>
<dbReference type="InterPro" id="IPR019996">
    <property type="entry name" value="Salicylate_synthase"/>
</dbReference>
<comment type="caution">
    <text evidence="6">The sequence shown here is derived from an EMBL/GenBank/DDBJ whole genome shotgun (WGS) entry which is preliminary data.</text>
</comment>
<keyword evidence="2" id="KW-0479">Metal-binding</keyword>
<comment type="cofactor">
    <cofactor evidence="1">
        <name>Mg(2+)</name>
        <dbReference type="ChEBI" id="CHEBI:18420"/>
    </cofactor>
</comment>
<evidence type="ECO:0000256" key="1">
    <source>
        <dbReference type="ARBA" id="ARBA00001946"/>
    </source>
</evidence>
<dbReference type="SUPFAM" id="SSF56322">
    <property type="entry name" value="ADC synthase"/>
    <property type="match status" value="1"/>
</dbReference>
<reference evidence="6 7" key="1">
    <citation type="submission" date="2024-09" db="EMBL/GenBank/DDBJ databases">
        <authorList>
            <person name="Sun Q."/>
            <person name="Mori K."/>
        </authorList>
    </citation>
    <scope>NUCLEOTIDE SEQUENCE [LARGE SCALE GENOMIC DNA]</scope>
    <source>
        <strain evidence="6 7">JCM 3028</strain>
    </source>
</reference>